<accession>A0A1T2X8G2</accession>
<dbReference type="EMBL" id="MSZX01000007">
    <property type="protein sequence ID" value="OPA76171.1"/>
    <property type="molecule type" value="Genomic_DNA"/>
</dbReference>
<comment type="caution">
    <text evidence="1">The sequence shown here is derived from an EMBL/GenBank/DDBJ whole genome shotgun (WGS) entry which is preliminary data.</text>
</comment>
<evidence type="ECO:0000313" key="2">
    <source>
        <dbReference type="Proteomes" id="UP000190188"/>
    </source>
</evidence>
<proteinExistence type="predicted"/>
<evidence type="ECO:0000313" key="1">
    <source>
        <dbReference type="EMBL" id="OPA76171.1"/>
    </source>
</evidence>
<dbReference type="RefSeq" id="WP_078500371.1">
    <property type="nucleotide sequence ID" value="NZ_MSZX01000007.1"/>
</dbReference>
<gene>
    <name evidence="1" type="ORF">BVG16_18340</name>
</gene>
<sequence length="112" mass="13837">MIHKHHKSFTQTWINDHLDLYNYAQSISDTEWQEEIIASMRRQDTLVQQELRRSARFELWRKFDSINLDMLELYHQLKTSQDEEQVEELRKKVWNLRLQRLEVVKQLHQGMK</sequence>
<name>A0A1T2X8G2_9BACL</name>
<keyword evidence="2" id="KW-1185">Reference proteome</keyword>
<protein>
    <submittedName>
        <fullName evidence="1">Uncharacterized protein</fullName>
    </submittedName>
</protein>
<dbReference type="AlphaFoldDB" id="A0A1T2X8G2"/>
<reference evidence="1 2" key="1">
    <citation type="submission" date="2017-01" db="EMBL/GenBank/DDBJ databases">
        <title>Genome analysis of Paenibacillus selenitrireducens ES3-24.</title>
        <authorList>
            <person name="Xu D."/>
            <person name="Yao R."/>
            <person name="Zheng S."/>
        </authorList>
    </citation>
    <scope>NUCLEOTIDE SEQUENCE [LARGE SCALE GENOMIC DNA]</scope>
    <source>
        <strain evidence="1 2">ES3-24</strain>
    </source>
</reference>
<organism evidence="1 2">
    <name type="scientific">Paenibacillus selenitireducens</name>
    <dbReference type="NCBI Taxonomy" id="1324314"/>
    <lineage>
        <taxon>Bacteria</taxon>
        <taxon>Bacillati</taxon>
        <taxon>Bacillota</taxon>
        <taxon>Bacilli</taxon>
        <taxon>Bacillales</taxon>
        <taxon>Paenibacillaceae</taxon>
        <taxon>Paenibacillus</taxon>
    </lineage>
</organism>
<dbReference type="OrthoDB" id="2988996at2"/>
<dbReference type="Proteomes" id="UP000190188">
    <property type="component" value="Unassembled WGS sequence"/>
</dbReference>